<dbReference type="EMBL" id="BARU01010084">
    <property type="protein sequence ID" value="GAH44883.1"/>
    <property type="molecule type" value="Genomic_DNA"/>
</dbReference>
<accession>X1HHU7</accession>
<sequence length="57" mass="6804">MTKKEYRKIIWGFLKEYRDDDDISLERLLELIMSVPIPDKKGKVTFNRKIGVQTFSL</sequence>
<evidence type="ECO:0000313" key="1">
    <source>
        <dbReference type="EMBL" id="GAH44883.1"/>
    </source>
</evidence>
<proteinExistence type="predicted"/>
<name>X1HHU7_9ZZZZ</name>
<protein>
    <submittedName>
        <fullName evidence="1">Uncharacterized protein</fullName>
    </submittedName>
</protein>
<dbReference type="AlphaFoldDB" id="X1HHU7"/>
<gene>
    <name evidence="1" type="ORF">S03H2_19323</name>
</gene>
<organism evidence="1">
    <name type="scientific">marine sediment metagenome</name>
    <dbReference type="NCBI Taxonomy" id="412755"/>
    <lineage>
        <taxon>unclassified sequences</taxon>
        <taxon>metagenomes</taxon>
        <taxon>ecological metagenomes</taxon>
    </lineage>
</organism>
<reference evidence="1" key="1">
    <citation type="journal article" date="2014" name="Front. Microbiol.">
        <title>High frequency of phylogenetically diverse reductive dehalogenase-homologous genes in deep subseafloor sedimentary metagenomes.</title>
        <authorList>
            <person name="Kawai M."/>
            <person name="Futagami T."/>
            <person name="Toyoda A."/>
            <person name="Takaki Y."/>
            <person name="Nishi S."/>
            <person name="Hori S."/>
            <person name="Arai W."/>
            <person name="Tsubouchi T."/>
            <person name="Morono Y."/>
            <person name="Uchiyama I."/>
            <person name="Ito T."/>
            <person name="Fujiyama A."/>
            <person name="Inagaki F."/>
            <person name="Takami H."/>
        </authorList>
    </citation>
    <scope>NUCLEOTIDE SEQUENCE</scope>
    <source>
        <strain evidence="1">Expedition CK06-06</strain>
    </source>
</reference>
<comment type="caution">
    <text evidence="1">The sequence shown here is derived from an EMBL/GenBank/DDBJ whole genome shotgun (WGS) entry which is preliminary data.</text>
</comment>